<evidence type="ECO:0000256" key="2">
    <source>
        <dbReference type="ARBA" id="ARBA00022603"/>
    </source>
</evidence>
<dbReference type="STRING" id="602072.A0A1R3RUD0"/>
<dbReference type="OrthoDB" id="186626at2759"/>
<dbReference type="Pfam" id="PF01596">
    <property type="entry name" value="Methyltransf_3"/>
    <property type="match status" value="1"/>
</dbReference>
<dbReference type="EC" id="2.1.1.6" evidence="1"/>
<evidence type="ECO:0000313" key="7">
    <source>
        <dbReference type="EMBL" id="OOF98078.1"/>
    </source>
</evidence>
<dbReference type="AlphaFoldDB" id="A0A1R3RUD0"/>
<sequence>MEQLYEKYPSLRKFENDDYQESHDGREVALLKHIYSHPSLPQIRDSPSALRDLMDEYAAKQDFLISIGPDKAKKIAKLFADEKPKVVVELGGYLGYSAILFADAMRQAASGTSTELRVWSLEADPLIASIAMNFIDLVGLSDIVKVVVGPAADSLRRLSAEGKLPKVDLLFLDHVEDLYKTDLEVSEQLGFLHSGALVLADNVVRPGAPAYREYVRGSPKYESWGLKSLIIPGDAEDEIEVSRVK</sequence>
<dbReference type="Proteomes" id="UP000188318">
    <property type="component" value="Unassembled WGS sequence"/>
</dbReference>
<evidence type="ECO:0000313" key="8">
    <source>
        <dbReference type="Proteomes" id="UP000188318"/>
    </source>
</evidence>
<gene>
    <name evidence="7" type="ORF">ASPCADRAFT_205341</name>
</gene>
<keyword evidence="5" id="KW-0128">Catecholamine metabolism</keyword>
<keyword evidence="2" id="KW-0489">Methyltransferase</keyword>
<evidence type="ECO:0000256" key="1">
    <source>
        <dbReference type="ARBA" id="ARBA00012880"/>
    </source>
</evidence>
<evidence type="ECO:0000256" key="6">
    <source>
        <dbReference type="ARBA" id="ARBA00023453"/>
    </source>
</evidence>
<accession>A0A1R3RUD0</accession>
<keyword evidence="4" id="KW-0949">S-adenosyl-L-methionine</keyword>
<proteinExistence type="inferred from homology"/>
<comment type="similarity">
    <text evidence="6">Belongs to the class I-like SAM-binding methyltransferase superfamily. Cation-dependent O-methyltransferase family.</text>
</comment>
<name>A0A1R3RUD0_ASPC5</name>
<dbReference type="GO" id="GO:0008171">
    <property type="term" value="F:O-methyltransferase activity"/>
    <property type="evidence" value="ECO:0007669"/>
    <property type="project" value="InterPro"/>
</dbReference>
<organism evidence="7 8">
    <name type="scientific">Aspergillus carbonarius (strain ITEM 5010)</name>
    <dbReference type="NCBI Taxonomy" id="602072"/>
    <lineage>
        <taxon>Eukaryota</taxon>
        <taxon>Fungi</taxon>
        <taxon>Dikarya</taxon>
        <taxon>Ascomycota</taxon>
        <taxon>Pezizomycotina</taxon>
        <taxon>Eurotiomycetes</taxon>
        <taxon>Eurotiomycetidae</taxon>
        <taxon>Eurotiales</taxon>
        <taxon>Aspergillaceae</taxon>
        <taxon>Aspergillus</taxon>
        <taxon>Aspergillus subgen. Circumdati</taxon>
    </lineage>
</organism>
<keyword evidence="3" id="KW-0808">Transferase</keyword>
<evidence type="ECO:0000256" key="4">
    <source>
        <dbReference type="ARBA" id="ARBA00022691"/>
    </source>
</evidence>
<dbReference type="InterPro" id="IPR002935">
    <property type="entry name" value="SAM_O-MeTrfase"/>
</dbReference>
<dbReference type="EMBL" id="KV907496">
    <property type="protein sequence ID" value="OOF98078.1"/>
    <property type="molecule type" value="Genomic_DNA"/>
</dbReference>
<dbReference type="PANTHER" id="PTHR43836:SF2">
    <property type="entry name" value="CATECHOL O-METHYLTRANSFERASE 1-RELATED"/>
    <property type="match status" value="1"/>
</dbReference>
<dbReference type="Gene3D" id="3.40.50.150">
    <property type="entry name" value="Vaccinia Virus protein VP39"/>
    <property type="match status" value="1"/>
</dbReference>
<dbReference type="GO" id="GO:0006584">
    <property type="term" value="P:catecholamine metabolic process"/>
    <property type="evidence" value="ECO:0007669"/>
    <property type="project" value="UniProtKB-KW"/>
</dbReference>
<keyword evidence="8" id="KW-1185">Reference proteome</keyword>
<dbReference type="InterPro" id="IPR029063">
    <property type="entry name" value="SAM-dependent_MTases_sf"/>
</dbReference>
<dbReference type="GO" id="GO:0032259">
    <property type="term" value="P:methylation"/>
    <property type="evidence" value="ECO:0007669"/>
    <property type="project" value="UniProtKB-KW"/>
</dbReference>
<evidence type="ECO:0000256" key="5">
    <source>
        <dbReference type="ARBA" id="ARBA00022939"/>
    </source>
</evidence>
<dbReference type="PROSITE" id="PS51682">
    <property type="entry name" value="SAM_OMT_I"/>
    <property type="match status" value="1"/>
</dbReference>
<dbReference type="OMA" id="AIDEFGC"/>
<evidence type="ECO:0000256" key="3">
    <source>
        <dbReference type="ARBA" id="ARBA00022679"/>
    </source>
</evidence>
<protein>
    <recommendedName>
        <fullName evidence="1">catechol O-methyltransferase</fullName>
        <ecNumber evidence="1">2.1.1.6</ecNumber>
    </recommendedName>
</protein>
<dbReference type="SUPFAM" id="SSF53335">
    <property type="entry name" value="S-adenosyl-L-methionine-dependent methyltransferases"/>
    <property type="match status" value="1"/>
</dbReference>
<reference evidence="8" key="1">
    <citation type="journal article" date="2017" name="Genome Biol.">
        <title>Comparative genomics reveals high biological diversity and specific adaptations in the industrially and medically important fungal genus Aspergillus.</title>
        <authorList>
            <person name="de Vries R.P."/>
            <person name="Riley R."/>
            <person name="Wiebenga A."/>
            <person name="Aguilar-Osorio G."/>
            <person name="Amillis S."/>
            <person name="Uchima C.A."/>
            <person name="Anderluh G."/>
            <person name="Asadollahi M."/>
            <person name="Askin M."/>
            <person name="Barry K."/>
            <person name="Battaglia E."/>
            <person name="Bayram O."/>
            <person name="Benocci T."/>
            <person name="Braus-Stromeyer S.A."/>
            <person name="Caldana C."/>
            <person name="Canovas D."/>
            <person name="Cerqueira G.C."/>
            <person name="Chen F."/>
            <person name="Chen W."/>
            <person name="Choi C."/>
            <person name="Clum A."/>
            <person name="Dos Santos R.A."/>
            <person name="Damasio A.R."/>
            <person name="Diallinas G."/>
            <person name="Emri T."/>
            <person name="Fekete E."/>
            <person name="Flipphi M."/>
            <person name="Freyberg S."/>
            <person name="Gallo A."/>
            <person name="Gournas C."/>
            <person name="Habgood R."/>
            <person name="Hainaut M."/>
            <person name="Harispe M.L."/>
            <person name="Henrissat B."/>
            <person name="Hilden K.S."/>
            <person name="Hope R."/>
            <person name="Hossain A."/>
            <person name="Karabika E."/>
            <person name="Karaffa L."/>
            <person name="Karanyi Z."/>
            <person name="Krasevec N."/>
            <person name="Kuo A."/>
            <person name="Kusch H."/>
            <person name="LaButti K."/>
            <person name="Lagendijk E.L."/>
            <person name="Lapidus A."/>
            <person name="Levasseur A."/>
            <person name="Lindquist E."/>
            <person name="Lipzen A."/>
            <person name="Logrieco A.F."/>
            <person name="MacCabe A."/>
            <person name="Maekelae M.R."/>
            <person name="Malavazi I."/>
            <person name="Melin P."/>
            <person name="Meyer V."/>
            <person name="Mielnichuk N."/>
            <person name="Miskei M."/>
            <person name="Molnar A.P."/>
            <person name="Mule G."/>
            <person name="Ngan C.Y."/>
            <person name="Orejas M."/>
            <person name="Orosz E."/>
            <person name="Ouedraogo J.P."/>
            <person name="Overkamp K.M."/>
            <person name="Park H.-S."/>
            <person name="Perrone G."/>
            <person name="Piumi F."/>
            <person name="Punt P.J."/>
            <person name="Ram A.F."/>
            <person name="Ramon A."/>
            <person name="Rauscher S."/>
            <person name="Record E."/>
            <person name="Riano-Pachon D.M."/>
            <person name="Robert V."/>
            <person name="Roehrig J."/>
            <person name="Ruller R."/>
            <person name="Salamov A."/>
            <person name="Salih N.S."/>
            <person name="Samson R.A."/>
            <person name="Sandor E."/>
            <person name="Sanguinetti M."/>
            <person name="Schuetze T."/>
            <person name="Sepcic K."/>
            <person name="Shelest E."/>
            <person name="Sherlock G."/>
            <person name="Sophianopoulou V."/>
            <person name="Squina F.M."/>
            <person name="Sun H."/>
            <person name="Susca A."/>
            <person name="Todd R.B."/>
            <person name="Tsang A."/>
            <person name="Unkles S.E."/>
            <person name="van de Wiele N."/>
            <person name="van Rossen-Uffink D."/>
            <person name="Oliveira J.V."/>
            <person name="Vesth T.C."/>
            <person name="Visser J."/>
            <person name="Yu J.-H."/>
            <person name="Zhou M."/>
            <person name="Andersen M.R."/>
            <person name="Archer D.B."/>
            <person name="Baker S.E."/>
            <person name="Benoit I."/>
            <person name="Brakhage A.A."/>
            <person name="Braus G.H."/>
            <person name="Fischer R."/>
            <person name="Frisvad J.C."/>
            <person name="Goldman G.H."/>
            <person name="Houbraken J."/>
            <person name="Oakley B."/>
            <person name="Pocsi I."/>
            <person name="Scazzocchio C."/>
            <person name="Seiboth B."/>
            <person name="vanKuyk P.A."/>
            <person name="Wortman J."/>
            <person name="Dyer P.S."/>
            <person name="Grigoriev I.V."/>
        </authorList>
    </citation>
    <scope>NUCLEOTIDE SEQUENCE [LARGE SCALE GENOMIC DNA]</scope>
    <source>
        <strain evidence="8">ITEM 5010</strain>
    </source>
</reference>
<dbReference type="VEuPathDB" id="FungiDB:ASPCADRAFT_205341"/>
<dbReference type="PANTHER" id="PTHR43836">
    <property type="entry name" value="CATECHOL O-METHYLTRANSFERASE 1-RELATED"/>
    <property type="match status" value="1"/>
</dbReference>